<reference evidence="3" key="1">
    <citation type="submission" date="2018-05" db="EMBL/GenBank/DDBJ databases">
        <authorList>
            <person name="Lanie J.A."/>
            <person name="Ng W.-L."/>
            <person name="Kazmierczak K.M."/>
            <person name="Andrzejewski T.M."/>
            <person name="Davidsen T.M."/>
            <person name="Wayne K.J."/>
            <person name="Tettelin H."/>
            <person name="Glass J.I."/>
            <person name="Rusch D."/>
            <person name="Podicherti R."/>
            <person name="Tsui H.-C.T."/>
            <person name="Winkler M.E."/>
        </authorList>
    </citation>
    <scope>NUCLEOTIDE SEQUENCE</scope>
</reference>
<keyword evidence="1" id="KW-1133">Transmembrane helix</keyword>
<feature type="transmembrane region" description="Helical" evidence="1">
    <location>
        <begin position="259"/>
        <end position="282"/>
    </location>
</feature>
<dbReference type="PROSITE" id="PS50850">
    <property type="entry name" value="MFS"/>
    <property type="match status" value="1"/>
</dbReference>
<feature type="transmembrane region" description="Helical" evidence="1">
    <location>
        <begin position="192"/>
        <end position="212"/>
    </location>
</feature>
<feature type="domain" description="Major facilitator superfamily (MFS) profile" evidence="2">
    <location>
        <begin position="36"/>
        <end position="438"/>
    </location>
</feature>
<evidence type="ECO:0000256" key="1">
    <source>
        <dbReference type="SAM" id="Phobius"/>
    </source>
</evidence>
<dbReference type="Gene3D" id="1.20.1250.20">
    <property type="entry name" value="MFS general substrate transporter like domains"/>
    <property type="match status" value="2"/>
</dbReference>
<evidence type="ECO:0000259" key="2">
    <source>
        <dbReference type="PROSITE" id="PS50850"/>
    </source>
</evidence>
<accession>A0A381QMD6</accession>
<proteinExistence type="predicted"/>
<sequence length="451" mass="48378">MIGREFPGGYFHSSDPMLQRFFNWRLRTPFYYGWLVLAISFVATFAASGLTQVVLGGVQVYITEESGWDDGSLAFAATLGTWLSGMIAPVIGRLADRFGPRWLMPFGLIVAGIAFFVIAGSNSVVMFYGGYVVGRAVSNPVLVGLVPRTAAVNFFRQRRNIALALVSTFRPIAGAINIQIISLIAVHQGWRAAYRYLGVLSLVLILPVMLFVRRRPEDIGLLPDGANPDQLRAETGNARPQPLTTEFSWTAKEAIRTRAFWLLLGITALGTLASSATGFSLVPFLVQDAGLSTVSAAGVLSLGTFLAVANLFWGYLADRITPRRCLIVMMIGAGAMMAFLLSVDSVGEALLFAVIWGVFSGGLGSLENMVLAGYFGRGSYGTILGVFSPLQMIALGAGPALASTVRSLTGDFYILYVAMGVAYFVSAVLMFIAKPPRRPARAEAKTPGPGN</sequence>
<feature type="transmembrane region" description="Helical" evidence="1">
    <location>
        <begin position="137"/>
        <end position="155"/>
    </location>
</feature>
<dbReference type="InterPro" id="IPR050327">
    <property type="entry name" value="Proton-linked_MCT"/>
</dbReference>
<feature type="transmembrane region" description="Helical" evidence="1">
    <location>
        <begin position="73"/>
        <end position="94"/>
    </location>
</feature>
<feature type="transmembrane region" description="Helical" evidence="1">
    <location>
        <begin position="349"/>
        <end position="366"/>
    </location>
</feature>
<dbReference type="PANTHER" id="PTHR11360:SF284">
    <property type="entry name" value="EG:103B4.3 PROTEIN-RELATED"/>
    <property type="match status" value="1"/>
</dbReference>
<dbReference type="InterPro" id="IPR036259">
    <property type="entry name" value="MFS_trans_sf"/>
</dbReference>
<feature type="transmembrane region" description="Helical" evidence="1">
    <location>
        <begin position="378"/>
        <end position="401"/>
    </location>
</feature>
<gene>
    <name evidence="3" type="ORF">METZ01_LOCUS33345</name>
</gene>
<dbReference type="PANTHER" id="PTHR11360">
    <property type="entry name" value="MONOCARBOXYLATE TRANSPORTER"/>
    <property type="match status" value="1"/>
</dbReference>
<dbReference type="InterPro" id="IPR011701">
    <property type="entry name" value="MFS"/>
</dbReference>
<dbReference type="AlphaFoldDB" id="A0A381QMD6"/>
<evidence type="ECO:0000313" key="3">
    <source>
        <dbReference type="EMBL" id="SUZ80491.1"/>
    </source>
</evidence>
<dbReference type="EMBL" id="UINC01001428">
    <property type="protein sequence ID" value="SUZ80491.1"/>
    <property type="molecule type" value="Genomic_DNA"/>
</dbReference>
<feature type="transmembrane region" description="Helical" evidence="1">
    <location>
        <begin position="325"/>
        <end position="343"/>
    </location>
</feature>
<dbReference type="SUPFAM" id="SSF103473">
    <property type="entry name" value="MFS general substrate transporter"/>
    <property type="match status" value="1"/>
</dbReference>
<keyword evidence="1" id="KW-0472">Membrane</keyword>
<protein>
    <recommendedName>
        <fullName evidence="2">Major facilitator superfamily (MFS) profile domain-containing protein</fullName>
    </recommendedName>
</protein>
<feature type="transmembrane region" description="Helical" evidence="1">
    <location>
        <begin position="106"/>
        <end position="131"/>
    </location>
</feature>
<organism evidence="3">
    <name type="scientific">marine metagenome</name>
    <dbReference type="NCBI Taxonomy" id="408172"/>
    <lineage>
        <taxon>unclassified sequences</taxon>
        <taxon>metagenomes</taxon>
        <taxon>ecological metagenomes</taxon>
    </lineage>
</organism>
<keyword evidence="1" id="KW-0812">Transmembrane</keyword>
<feature type="transmembrane region" description="Helical" evidence="1">
    <location>
        <begin position="30"/>
        <end position="53"/>
    </location>
</feature>
<feature type="transmembrane region" description="Helical" evidence="1">
    <location>
        <begin position="162"/>
        <end position="186"/>
    </location>
</feature>
<dbReference type="GO" id="GO:0022857">
    <property type="term" value="F:transmembrane transporter activity"/>
    <property type="evidence" value="ECO:0007669"/>
    <property type="project" value="InterPro"/>
</dbReference>
<name>A0A381QMD6_9ZZZZ</name>
<dbReference type="Pfam" id="PF07690">
    <property type="entry name" value="MFS_1"/>
    <property type="match status" value="1"/>
</dbReference>
<feature type="transmembrane region" description="Helical" evidence="1">
    <location>
        <begin position="294"/>
        <end position="313"/>
    </location>
</feature>
<feature type="transmembrane region" description="Helical" evidence="1">
    <location>
        <begin position="413"/>
        <end position="433"/>
    </location>
</feature>
<dbReference type="InterPro" id="IPR020846">
    <property type="entry name" value="MFS_dom"/>
</dbReference>